<evidence type="ECO:0000256" key="3">
    <source>
        <dbReference type="ARBA" id="ARBA00022475"/>
    </source>
</evidence>
<feature type="transmembrane region" description="Helical" evidence="7">
    <location>
        <begin position="158"/>
        <end position="177"/>
    </location>
</feature>
<dbReference type="PANTHER" id="PTHR43744:SF12">
    <property type="entry name" value="ABC TRANSPORTER PERMEASE PROTEIN MG189-RELATED"/>
    <property type="match status" value="1"/>
</dbReference>
<dbReference type="PROSITE" id="PS50928">
    <property type="entry name" value="ABC_TM1"/>
    <property type="match status" value="1"/>
</dbReference>
<evidence type="ECO:0000259" key="8">
    <source>
        <dbReference type="PROSITE" id="PS50928"/>
    </source>
</evidence>
<dbReference type="KEGG" id="tra:Trad_0467"/>
<evidence type="ECO:0000256" key="6">
    <source>
        <dbReference type="ARBA" id="ARBA00023136"/>
    </source>
</evidence>
<keyword evidence="5 7" id="KW-1133">Transmembrane helix</keyword>
<comment type="similarity">
    <text evidence="7">Belongs to the binding-protein-dependent transport system permease family.</text>
</comment>
<dbReference type="Proteomes" id="UP000000379">
    <property type="component" value="Chromosome"/>
</dbReference>
<evidence type="ECO:0000256" key="2">
    <source>
        <dbReference type="ARBA" id="ARBA00022448"/>
    </source>
</evidence>
<evidence type="ECO:0000313" key="9">
    <source>
        <dbReference type="EMBL" id="ADI13604.1"/>
    </source>
</evidence>
<evidence type="ECO:0000256" key="5">
    <source>
        <dbReference type="ARBA" id="ARBA00022989"/>
    </source>
</evidence>
<reference evidence="10" key="1">
    <citation type="submission" date="2010-05" db="EMBL/GenBank/DDBJ databases">
        <title>The complete genome of Truepera radiovictris DSM 17093.</title>
        <authorList>
            <consortium name="US DOE Joint Genome Institute (JGI-PGF)"/>
            <person name="Lucas S."/>
            <person name="Copeland A."/>
            <person name="Lapidus A."/>
            <person name="Glavina del Rio T."/>
            <person name="Dalin E."/>
            <person name="Tice H."/>
            <person name="Bruce D."/>
            <person name="Goodwin L."/>
            <person name="Pitluck S."/>
            <person name="Kyrpides N."/>
            <person name="Mavromatis K."/>
            <person name="Ovchinnikova G."/>
            <person name="Munk A.C."/>
            <person name="Detter J.C."/>
            <person name="Han C."/>
            <person name="Tapia R."/>
            <person name="Land M."/>
            <person name="Hauser L."/>
            <person name="Markowitz V."/>
            <person name="Cheng J.-F."/>
            <person name="Hugenholtz P."/>
            <person name="Woyke T."/>
            <person name="Wu D."/>
            <person name="Tindall B."/>
            <person name="Pomrenke H.G."/>
            <person name="Brambilla E."/>
            <person name="Klenk H.-P."/>
            <person name="Eisen J.A."/>
        </authorList>
    </citation>
    <scope>NUCLEOTIDE SEQUENCE [LARGE SCALE GENOMIC DNA]</scope>
    <source>
        <strain evidence="10">DSM 17093 / CIP 108686 / LMG 22925 / RQ-24</strain>
    </source>
</reference>
<keyword evidence="2 7" id="KW-0813">Transport</keyword>
<keyword evidence="10" id="KW-1185">Reference proteome</keyword>
<proteinExistence type="inferred from homology"/>
<dbReference type="HOGENOM" id="CLU_016047_1_1_0"/>
<feature type="transmembrane region" description="Helical" evidence="7">
    <location>
        <begin position="23"/>
        <end position="47"/>
    </location>
</feature>
<dbReference type="eggNOG" id="COG0395">
    <property type="taxonomic scope" value="Bacteria"/>
</dbReference>
<dbReference type="GO" id="GO:0055085">
    <property type="term" value="P:transmembrane transport"/>
    <property type="evidence" value="ECO:0007669"/>
    <property type="project" value="InterPro"/>
</dbReference>
<protein>
    <submittedName>
        <fullName evidence="9">Binding-protein-dependent transport systems inner membrane component</fullName>
    </submittedName>
</protein>
<dbReference type="AlphaFoldDB" id="D7CS72"/>
<dbReference type="RefSeq" id="WP_013176984.1">
    <property type="nucleotide sequence ID" value="NC_014221.1"/>
</dbReference>
<gene>
    <name evidence="9" type="ordered locus">Trad_0467</name>
</gene>
<keyword evidence="6 7" id="KW-0472">Membrane</keyword>
<dbReference type="Pfam" id="PF00528">
    <property type="entry name" value="BPD_transp_1"/>
    <property type="match status" value="1"/>
</dbReference>
<name>D7CS72_TRURR</name>
<feature type="transmembrane region" description="Helical" evidence="7">
    <location>
        <begin position="91"/>
        <end position="112"/>
    </location>
</feature>
<dbReference type="Gene3D" id="1.10.3720.10">
    <property type="entry name" value="MetI-like"/>
    <property type="match status" value="1"/>
</dbReference>
<dbReference type="CDD" id="cd06261">
    <property type="entry name" value="TM_PBP2"/>
    <property type="match status" value="1"/>
</dbReference>
<accession>D7CS72</accession>
<evidence type="ECO:0000313" key="10">
    <source>
        <dbReference type="Proteomes" id="UP000000379"/>
    </source>
</evidence>
<evidence type="ECO:0000256" key="7">
    <source>
        <dbReference type="RuleBase" id="RU363032"/>
    </source>
</evidence>
<feature type="transmembrane region" description="Helical" evidence="7">
    <location>
        <begin position="124"/>
        <end position="152"/>
    </location>
</feature>
<feature type="transmembrane region" description="Helical" evidence="7">
    <location>
        <begin position="256"/>
        <end position="277"/>
    </location>
</feature>
<dbReference type="EMBL" id="CP002049">
    <property type="protein sequence ID" value="ADI13604.1"/>
    <property type="molecule type" value="Genomic_DNA"/>
</dbReference>
<dbReference type="SUPFAM" id="SSF161098">
    <property type="entry name" value="MetI-like"/>
    <property type="match status" value="1"/>
</dbReference>
<dbReference type="STRING" id="649638.Trad_0467"/>
<organism evidence="9 10">
    <name type="scientific">Truepera radiovictrix (strain DSM 17093 / CIP 108686 / LMG 22925 / RQ-24)</name>
    <dbReference type="NCBI Taxonomy" id="649638"/>
    <lineage>
        <taxon>Bacteria</taxon>
        <taxon>Thermotogati</taxon>
        <taxon>Deinococcota</taxon>
        <taxon>Deinococci</taxon>
        <taxon>Trueperales</taxon>
        <taxon>Trueperaceae</taxon>
        <taxon>Truepera</taxon>
    </lineage>
</organism>
<dbReference type="GO" id="GO:0005886">
    <property type="term" value="C:plasma membrane"/>
    <property type="evidence" value="ECO:0007669"/>
    <property type="project" value="UniProtKB-SubCell"/>
</dbReference>
<dbReference type="InterPro" id="IPR000515">
    <property type="entry name" value="MetI-like"/>
</dbReference>
<keyword evidence="3" id="KW-1003">Cell membrane</keyword>
<dbReference type="InterPro" id="IPR035906">
    <property type="entry name" value="MetI-like_sf"/>
</dbReference>
<comment type="subcellular location">
    <subcellularLocation>
        <location evidence="1 7">Cell membrane</location>
        <topology evidence="1 7">Multi-pass membrane protein</topology>
    </subcellularLocation>
</comment>
<sequence>MAAPAKTFREVPARRSRFKGKKLQVWVSRLLLLLFCAAFLLPLYWMIVTALKSDQELALFPPTLFPLEPQWGNFREAVTYIPFFRFLNNTLIVTALTVVGAVISNPLIAYGFARLEWPGRDKVFLLVMATVFIPFPVVIIALFDIFAGLGWINTFLPLVVPMFFGSAFWIFLMRQFLMQIPMEVSDAARIDGANEFQVFSQVVLPLTLPAVGVIGIFAALHAWNDFIGPLIYLQDESLYTLAIGLTFFRSQYDVQFNLLMAASTLIVLPVVVIFLLFQRAFLEGITLGSVK</sequence>
<reference evidence="9 10" key="2">
    <citation type="journal article" date="2011" name="Stand. Genomic Sci.">
        <title>Complete genome sequence of Truepera radiovictrix type strain (RQ-24).</title>
        <authorList>
            <person name="Ivanova N."/>
            <person name="Rohde C."/>
            <person name="Munk C."/>
            <person name="Nolan M."/>
            <person name="Lucas S."/>
            <person name="Del Rio T.G."/>
            <person name="Tice H."/>
            <person name="Deshpande S."/>
            <person name="Cheng J.F."/>
            <person name="Tapia R."/>
            <person name="Han C."/>
            <person name="Goodwin L."/>
            <person name="Pitluck S."/>
            <person name="Liolios K."/>
            <person name="Mavromatis K."/>
            <person name="Mikhailova N."/>
            <person name="Pati A."/>
            <person name="Chen A."/>
            <person name="Palaniappan K."/>
            <person name="Land M."/>
            <person name="Hauser L."/>
            <person name="Chang Y.J."/>
            <person name="Jeffries C.D."/>
            <person name="Brambilla E."/>
            <person name="Rohde M."/>
            <person name="Goker M."/>
            <person name="Tindall B.J."/>
            <person name="Woyke T."/>
            <person name="Bristow J."/>
            <person name="Eisen J.A."/>
            <person name="Markowitz V."/>
            <person name="Hugenholtz P."/>
            <person name="Kyrpides N.C."/>
            <person name="Klenk H.P."/>
            <person name="Lapidus A."/>
        </authorList>
    </citation>
    <scope>NUCLEOTIDE SEQUENCE [LARGE SCALE GENOMIC DNA]</scope>
    <source>
        <strain evidence="10">DSM 17093 / CIP 108686 / LMG 22925 / RQ-24</strain>
    </source>
</reference>
<dbReference type="PANTHER" id="PTHR43744">
    <property type="entry name" value="ABC TRANSPORTER PERMEASE PROTEIN MG189-RELATED-RELATED"/>
    <property type="match status" value="1"/>
</dbReference>
<feature type="domain" description="ABC transmembrane type-1" evidence="8">
    <location>
        <begin position="87"/>
        <end position="277"/>
    </location>
</feature>
<evidence type="ECO:0000256" key="1">
    <source>
        <dbReference type="ARBA" id="ARBA00004651"/>
    </source>
</evidence>
<keyword evidence="4 7" id="KW-0812">Transmembrane</keyword>
<dbReference type="OrthoDB" id="9794684at2"/>
<evidence type="ECO:0000256" key="4">
    <source>
        <dbReference type="ARBA" id="ARBA00022692"/>
    </source>
</evidence>
<feature type="transmembrane region" description="Helical" evidence="7">
    <location>
        <begin position="198"/>
        <end position="223"/>
    </location>
</feature>